<dbReference type="STRING" id="215637.A0A4P9ZVK0"/>
<feature type="transmembrane region" description="Helical" evidence="1">
    <location>
        <begin position="127"/>
        <end position="148"/>
    </location>
</feature>
<accession>A0A4P9ZVK0</accession>
<organism evidence="2 3">
    <name type="scientific">Dimargaris cristalligena</name>
    <dbReference type="NCBI Taxonomy" id="215637"/>
    <lineage>
        <taxon>Eukaryota</taxon>
        <taxon>Fungi</taxon>
        <taxon>Fungi incertae sedis</taxon>
        <taxon>Zoopagomycota</taxon>
        <taxon>Kickxellomycotina</taxon>
        <taxon>Dimargaritomycetes</taxon>
        <taxon>Dimargaritales</taxon>
        <taxon>Dimargaritaceae</taxon>
        <taxon>Dimargaris</taxon>
    </lineage>
</organism>
<dbReference type="AlphaFoldDB" id="A0A4P9ZVK0"/>
<evidence type="ECO:0000256" key="1">
    <source>
        <dbReference type="SAM" id="Phobius"/>
    </source>
</evidence>
<name>A0A4P9ZVK0_9FUNG</name>
<feature type="transmembrane region" description="Helical" evidence="1">
    <location>
        <begin position="16"/>
        <end position="37"/>
    </location>
</feature>
<feature type="non-terminal residue" evidence="2">
    <location>
        <position position="217"/>
    </location>
</feature>
<feature type="transmembrane region" description="Helical" evidence="1">
    <location>
        <begin position="43"/>
        <end position="65"/>
    </location>
</feature>
<feature type="transmembrane region" description="Helical" evidence="1">
    <location>
        <begin position="155"/>
        <end position="175"/>
    </location>
</feature>
<proteinExistence type="predicted"/>
<dbReference type="EMBL" id="ML002511">
    <property type="protein sequence ID" value="RKP37308.1"/>
    <property type="molecule type" value="Genomic_DNA"/>
</dbReference>
<keyword evidence="1" id="KW-0472">Membrane</keyword>
<sequence>FDPEWFVTSNLVSPRVLLIIRLLLFMFALGTLIAMFVANSYRFFYYMTCWSFFGLTIYFGLATYVSARYCSGPLRYTELANPLYRASSLTRAGYWFLYESMVTFHLLVPIIYWSLLRDTFITSVPLYIYTGLASHAADLAVIAVEVLLNRQRLQLSHIIVPLLIMALYLGLAYTVWGARGIFVYPFLNFQRLHGWVAAIMLALVVFCSVLFLFQYVV</sequence>
<dbReference type="GO" id="GO:0016020">
    <property type="term" value="C:membrane"/>
    <property type="evidence" value="ECO:0007669"/>
    <property type="project" value="TreeGrafter"/>
</dbReference>
<dbReference type="PANTHER" id="PTHR12242">
    <property type="entry name" value="OS02G0130600 PROTEIN-RELATED"/>
    <property type="match status" value="1"/>
</dbReference>
<gene>
    <name evidence="2" type="ORF">BJ085DRAFT_4272</name>
</gene>
<keyword evidence="3" id="KW-1185">Reference proteome</keyword>
<feature type="transmembrane region" description="Helical" evidence="1">
    <location>
        <begin position="195"/>
        <end position="216"/>
    </location>
</feature>
<dbReference type="Proteomes" id="UP000268162">
    <property type="component" value="Unassembled WGS sequence"/>
</dbReference>
<protein>
    <recommendedName>
        <fullName evidence="4">FAR-17a/AIG1-like protein</fullName>
    </recommendedName>
</protein>
<reference evidence="3" key="1">
    <citation type="journal article" date="2018" name="Nat. Microbiol.">
        <title>Leveraging single-cell genomics to expand the fungal tree of life.</title>
        <authorList>
            <person name="Ahrendt S.R."/>
            <person name="Quandt C.A."/>
            <person name="Ciobanu D."/>
            <person name="Clum A."/>
            <person name="Salamov A."/>
            <person name="Andreopoulos B."/>
            <person name="Cheng J.F."/>
            <person name="Woyke T."/>
            <person name="Pelin A."/>
            <person name="Henrissat B."/>
            <person name="Reynolds N.K."/>
            <person name="Benny G.L."/>
            <person name="Smith M.E."/>
            <person name="James T.Y."/>
            <person name="Grigoriev I.V."/>
        </authorList>
    </citation>
    <scope>NUCLEOTIDE SEQUENCE [LARGE SCALE GENOMIC DNA]</scope>
    <source>
        <strain evidence="3">RSA 468</strain>
    </source>
</reference>
<evidence type="ECO:0000313" key="2">
    <source>
        <dbReference type="EMBL" id="RKP37308.1"/>
    </source>
</evidence>
<feature type="non-terminal residue" evidence="2">
    <location>
        <position position="1"/>
    </location>
</feature>
<keyword evidence="1" id="KW-0812">Transmembrane</keyword>
<dbReference type="PANTHER" id="PTHR12242:SF1">
    <property type="entry name" value="MYND-TYPE DOMAIN-CONTAINING PROTEIN"/>
    <property type="match status" value="1"/>
</dbReference>
<keyword evidence="1" id="KW-1133">Transmembrane helix</keyword>
<evidence type="ECO:0008006" key="4">
    <source>
        <dbReference type="Google" id="ProtNLM"/>
    </source>
</evidence>
<feature type="transmembrane region" description="Helical" evidence="1">
    <location>
        <begin position="95"/>
        <end position="115"/>
    </location>
</feature>
<evidence type="ECO:0000313" key="3">
    <source>
        <dbReference type="Proteomes" id="UP000268162"/>
    </source>
</evidence>